<dbReference type="EMBL" id="JAAPAO010001633">
    <property type="protein sequence ID" value="KAF4649186.1"/>
    <property type="molecule type" value="Genomic_DNA"/>
</dbReference>
<organism evidence="2 3">
    <name type="scientific">Perkinsus chesapeaki</name>
    <name type="common">Clam parasite</name>
    <name type="synonym">Perkinsus andrewsi</name>
    <dbReference type="NCBI Taxonomy" id="330153"/>
    <lineage>
        <taxon>Eukaryota</taxon>
        <taxon>Sar</taxon>
        <taxon>Alveolata</taxon>
        <taxon>Perkinsozoa</taxon>
        <taxon>Perkinsea</taxon>
        <taxon>Perkinsida</taxon>
        <taxon>Perkinsidae</taxon>
        <taxon>Perkinsus</taxon>
    </lineage>
</organism>
<accession>A0A7J6KRT1</accession>
<gene>
    <name evidence="2" type="ORF">FOL47_002348</name>
</gene>
<evidence type="ECO:0000313" key="3">
    <source>
        <dbReference type="Proteomes" id="UP000591131"/>
    </source>
</evidence>
<dbReference type="AlphaFoldDB" id="A0A7J6KRT1"/>
<dbReference type="Proteomes" id="UP000591131">
    <property type="component" value="Unassembled WGS sequence"/>
</dbReference>
<feature type="region of interest" description="Disordered" evidence="1">
    <location>
        <begin position="102"/>
        <end position="146"/>
    </location>
</feature>
<comment type="caution">
    <text evidence="2">The sequence shown here is derived from an EMBL/GenBank/DDBJ whole genome shotgun (WGS) entry which is preliminary data.</text>
</comment>
<protein>
    <submittedName>
        <fullName evidence="2">Uncharacterized protein</fullName>
    </submittedName>
</protein>
<dbReference type="OrthoDB" id="10534577at2759"/>
<evidence type="ECO:0000313" key="2">
    <source>
        <dbReference type="EMBL" id="KAF4649186.1"/>
    </source>
</evidence>
<reference evidence="2 3" key="1">
    <citation type="submission" date="2020-04" db="EMBL/GenBank/DDBJ databases">
        <title>Perkinsus chesapeaki whole genome sequence.</title>
        <authorList>
            <person name="Bogema D.R."/>
        </authorList>
    </citation>
    <scope>NUCLEOTIDE SEQUENCE [LARGE SCALE GENOMIC DNA]</scope>
    <source>
        <strain evidence="2">ATCC PRA-425</strain>
    </source>
</reference>
<feature type="region of interest" description="Disordered" evidence="1">
    <location>
        <begin position="267"/>
        <end position="290"/>
    </location>
</feature>
<feature type="compositionally biased region" description="Acidic residues" evidence="1">
    <location>
        <begin position="103"/>
        <end position="122"/>
    </location>
</feature>
<name>A0A7J6KRT1_PERCH</name>
<proteinExistence type="predicted"/>
<evidence type="ECO:0000256" key="1">
    <source>
        <dbReference type="SAM" id="MobiDB-lite"/>
    </source>
</evidence>
<sequence>MQQLNRCAAGGSCRYQIDYKTMSLEECEAIREEALNAAAAATVVSHDRDMLLFDDDDDAMSITYEGGEDTNLSEFLSPHQPLLIDTRPTSLQKEVERSMCATIEEDESIRDMDIPDETDTDGAEPVRPSPKKRSRLEGSGAIRASTTQLVMHQDVTPKAKSGPGSRVVTRSMSHNMKVIGGRSRSLNPAPTRRGAAPTRRLTGTRSVADLQSDRAAAEVEAIVKSATAGIVQSVRTKAIEMIEQELLPTIETMAEAGIREALANSYADGRRTRSSSLDMVVESPISERKD</sequence>
<keyword evidence="3" id="KW-1185">Reference proteome</keyword>